<keyword evidence="2" id="KW-1185">Reference proteome</keyword>
<sequence>MELTPELVLLSPRVLSKRKPLEHKSFNGLYTSLYDDYSKGFVYLDYIFNDIEEEKDIEGWLTCEKTYFNKRLFNINSVKHTIFTLKSEDSRELEDYKQTGNLGFGITDWYPIFQFWGDRNKEIKEVVYNTITDLDKRFE</sequence>
<protein>
    <submittedName>
        <fullName evidence="1">Uncharacterized protein</fullName>
    </submittedName>
</protein>
<evidence type="ECO:0000313" key="1">
    <source>
        <dbReference type="EMBL" id="QOR56972.1"/>
    </source>
</evidence>
<organism evidence="1 2">
    <name type="scientific">uncultured phage cr60_1</name>
    <dbReference type="NCBI Taxonomy" id="2772082"/>
    <lineage>
        <taxon>Viruses</taxon>
        <taxon>Duplodnaviria</taxon>
        <taxon>Heunggongvirae</taxon>
        <taxon>Uroviricota</taxon>
        <taxon>Caudoviricetes</taxon>
        <taxon>Crassvirales</taxon>
        <taxon>Suoliviridae</taxon>
        <taxon>Loutivirinae</taxon>
        <taxon>Buchavirus</taxon>
        <taxon>Buchavirus hominis</taxon>
    </lineage>
</organism>
<dbReference type="KEGG" id="vg:65130896"/>
<dbReference type="EMBL" id="MT774398">
    <property type="protein sequence ID" value="QOR56972.1"/>
    <property type="molecule type" value="Genomic_DNA"/>
</dbReference>
<reference evidence="1 2" key="1">
    <citation type="submission" date="2020-07" db="EMBL/GenBank/DDBJ databases">
        <title>Taxonomic proposal: Crassvirales, a new order of highly abundant and diverse bacterial viruses.</title>
        <authorList>
            <person name="Shkoporov A.N."/>
            <person name="Stockdale S.R."/>
            <person name="Guerin E."/>
            <person name="Ross R.P."/>
            <person name="Hill C."/>
        </authorList>
    </citation>
    <scope>NUCLEOTIDE SEQUENCE [LARGE SCALE GENOMIC DNA]</scope>
</reference>
<accession>A0A7M1RT38</accession>
<proteinExistence type="predicted"/>
<dbReference type="GeneID" id="65130896"/>
<evidence type="ECO:0000313" key="2">
    <source>
        <dbReference type="Proteomes" id="UP000593985"/>
    </source>
</evidence>
<dbReference type="RefSeq" id="YP_010112424.1">
    <property type="nucleotide sequence ID" value="NC_055891.1"/>
</dbReference>
<dbReference type="Proteomes" id="UP000593985">
    <property type="component" value="Segment"/>
</dbReference>
<name>A0A7M1RT38_9CAUD</name>